<proteinExistence type="predicted"/>
<accession>A0ABU6UXF8</accession>
<comment type="caution">
    <text evidence="2">The sequence shown here is derived from an EMBL/GenBank/DDBJ whole genome shotgun (WGS) entry which is preliminary data.</text>
</comment>
<dbReference type="EMBL" id="JASCZI010123231">
    <property type="protein sequence ID" value="MED6165220.1"/>
    <property type="molecule type" value="Genomic_DNA"/>
</dbReference>
<keyword evidence="3" id="KW-1185">Reference proteome</keyword>
<protein>
    <submittedName>
        <fullName evidence="2">Uncharacterized protein</fullName>
    </submittedName>
</protein>
<name>A0ABU6UXF8_9FABA</name>
<sequence>MDQIQISLKCLLPSYQSILSDSAVVASFLSDQPSKKICANFEQNSVPENSDQRIANTDQELTTDPTQLHQIQENTDLDFHFQIQTELAPAYQKPESSRQFPEITTSEQSKSESEFQILNISSTHQEEEWNSVNSEDQKQEDEDELDARRLYRGSNDRSTVVAMQRPPLEPPDLYSFEVGDGAPPDLNSIAVGECEPESAAVTTKAGLCRTEDLSNAVTEIHSGARRRREGECG</sequence>
<feature type="compositionally biased region" description="Polar residues" evidence="1">
    <location>
        <begin position="97"/>
        <end position="123"/>
    </location>
</feature>
<evidence type="ECO:0000313" key="3">
    <source>
        <dbReference type="Proteomes" id="UP001341840"/>
    </source>
</evidence>
<dbReference type="Proteomes" id="UP001341840">
    <property type="component" value="Unassembled WGS sequence"/>
</dbReference>
<evidence type="ECO:0000313" key="2">
    <source>
        <dbReference type="EMBL" id="MED6165220.1"/>
    </source>
</evidence>
<reference evidence="2 3" key="1">
    <citation type="journal article" date="2023" name="Plants (Basel)">
        <title>Bridging the Gap: Combining Genomics and Transcriptomics Approaches to Understand Stylosanthes scabra, an Orphan Legume from the Brazilian Caatinga.</title>
        <authorList>
            <person name="Ferreira-Neto J.R.C."/>
            <person name="da Silva M.D."/>
            <person name="Binneck E."/>
            <person name="de Melo N.F."/>
            <person name="da Silva R.H."/>
            <person name="de Melo A.L.T.M."/>
            <person name="Pandolfi V."/>
            <person name="Bustamante F.O."/>
            <person name="Brasileiro-Vidal A.C."/>
            <person name="Benko-Iseppon A.M."/>
        </authorList>
    </citation>
    <scope>NUCLEOTIDE SEQUENCE [LARGE SCALE GENOMIC DNA]</scope>
    <source>
        <tissue evidence="2">Leaves</tissue>
    </source>
</reference>
<evidence type="ECO:0000256" key="1">
    <source>
        <dbReference type="SAM" id="MobiDB-lite"/>
    </source>
</evidence>
<organism evidence="2 3">
    <name type="scientific">Stylosanthes scabra</name>
    <dbReference type="NCBI Taxonomy" id="79078"/>
    <lineage>
        <taxon>Eukaryota</taxon>
        <taxon>Viridiplantae</taxon>
        <taxon>Streptophyta</taxon>
        <taxon>Embryophyta</taxon>
        <taxon>Tracheophyta</taxon>
        <taxon>Spermatophyta</taxon>
        <taxon>Magnoliopsida</taxon>
        <taxon>eudicotyledons</taxon>
        <taxon>Gunneridae</taxon>
        <taxon>Pentapetalae</taxon>
        <taxon>rosids</taxon>
        <taxon>fabids</taxon>
        <taxon>Fabales</taxon>
        <taxon>Fabaceae</taxon>
        <taxon>Papilionoideae</taxon>
        <taxon>50 kb inversion clade</taxon>
        <taxon>dalbergioids sensu lato</taxon>
        <taxon>Dalbergieae</taxon>
        <taxon>Pterocarpus clade</taxon>
        <taxon>Stylosanthes</taxon>
    </lineage>
</organism>
<feature type="region of interest" description="Disordered" evidence="1">
    <location>
        <begin position="90"/>
        <end position="158"/>
    </location>
</feature>
<gene>
    <name evidence="2" type="ORF">PIB30_097493</name>
</gene>